<dbReference type="HOGENOM" id="CLU_071512_0_0_6"/>
<reference evidence="1 2" key="1">
    <citation type="journal article" date="2014" name="ISME J.">
        <title>Ecophysiology of Thioploca ingrica as revealed by the complete genome sequence supplemented with proteomic evidence.</title>
        <authorList>
            <person name="Kojima H."/>
            <person name="Ogura Y."/>
            <person name="Yamamoto N."/>
            <person name="Togashi T."/>
            <person name="Mori H."/>
            <person name="Watanabe T."/>
            <person name="Nemoto F."/>
            <person name="Kurokawa K."/>
            <person name="Hayashi T."/>
            <person name="Fukui M."/>
        </authorList>
    </citation>
    <scope>NUCLEOTIDE SEQUENCE [LARGE SCALE GENOMIC DNA]</scope>
</reference>
<sequence>MLKEKKIIGGGYRLNFKCPCCGSLDRDRLIYLYLLYKTELFNKSVKLLHVAPEISLSKKFQACKNLDYLTADLYNPSVMVKMDIANIQYPDTLFDVIICNHVLEHVVDDRKAMSELYRILKWGGWAILQVPLSLQLHETYEDQNITTPRERERVFGQNDHVRIYAKDYRHRLEKVGFKVEEFNWNSDERFGRLKNQFGLNKEEYIYFVSKLPTTQSF</sequence>
<dbReference type="Pfam" id="PF13489">
    <property type="entry name" value="Methyltransf_23"/>
    <property type="match status" value="1"/>
</dbReference>
<dbReference type="Proteomes" id="UP000031623">
    <property type="component" value="Chromosome"/>
</dbReference>
<dbReference type="InterPro" id="IPR029063">
    <property type="entry name" value="SAM-dependent_MTases_sf"/>
</dbReference>
<name>A0A090BVE4_9GAMM</name>
<gene>
    <name evidence="1" type="ORF">THII_2414</name>
</gene>
<dbReference type="EMBL" id="AP014633">
    <property type="protein sequence ID" value="BAP56711.1"/>
    <property type="molecule type" value="Genomic_DNA"/>
</dbReference>
<evidence type="ECO:0008006" key="3">
    <source>
        <dbReference type="Google" id="ProtNLM"/>
    </source>
</evidence>
<dbReference type="KEGG" id="tig:THII_2414"/>
<organism evidence="1 2">
    <name type="scientific">Thioploca ingrica</name>
    <dbReference type="NCBI Taxonomy" id="40754"/>
    <lineage>
        <taxon>Bacteria</taxon>
        <taxon>Pseudomonadati</taxon>
        <taxon>Pseudomonadota</taxon>
        <taxon>Gammaproteobacteria</taxon>
        <taxon>Thiotrichales</taxon>
        <taxon>Thiotrichaceae</taxon>
        <taxon>Thioploca</taxon>
    </lineage>
</organism>
<dbReference type="Gene3D" id="3.40.50.150">
    <property type="entry name" value="Vaccinia Virus protein VP39"/>
    <property type="match status" value="1"/>
</dbReference>
<dbReference type="AlphaFoldDB" id="A0A090BVE4"/>
<dbReference type="SUPFAM" id="SSF53335">
    <property type="entry name" value="S-adenosyl-L-methionine-dependent methyltransferases"/>
    <property type="match status" value="1"/>
</dbReference>
<protein>
    <recommendedName>
        <fullName evidence="3">SAM-dependent methyltransferase</fullName>
    </recommendedName>
</protein>
<proteinExistence type="predicted"/>
<evidence type="ECO:0000313" key="2">
    <source>
        <dbReference type="Proteomes" id="UP000031623"/>
    </source>
</evidence>
<dbReference type="STRING" id="40754.THII_2414"/>
<keyword evidence="2" id="KW-1185">Reference proteome</keyword>
<accession>A0A090BVE4</accession>
<dbReference type="CDD" id="cd02440">
    <property type="entry name" value="AdoMet_MTases"/>
    <property type="match status" value="1"/>
</dbReference>
<dbReference type="PANTHER" id="PTHR43861">
    <property type="entry name" value="TRANS-ACONITATE 2-METHYLTRANSFERASE-RELATED"/>
    <property type="match status" value="1"/>
</dbReference>
<evidence type="ECO:0000313" key="1">
    <source>
        <dbReference type="EMBL" id="BAP56711.1"/>
    </source>
</evidence>